<dbReference type="AlphaFoldDB" id="A0A2U0UNT2"/>
<evidence type="ECO:0000313" key="2">
    <source>
        <dbReference type="Proteomes" id="UP000245870"/>
    </source>
</evidence>
<proteinExistence type="predicted"/>
<accession>A0A2U0UNT2</accession>
<name>A0A2U0UNT2_9BACT</name>
<gene>
    <name evidence="1" type="ORF">C7379_10170</name>
</gene>
<protein>
    <submittedName>
        <fullName evidence="1">Uncharacterized protein</fullName>
    </submittedName>
</protein>
<keyword evidence="2" id="KW-1185">Reference proteome</keyword>
<comment type="caution">
    <text evidence="1">The sequence shown here is derived from an EMBL/GenBank/DDBJ whole genome shotgun (WGS) entry which is preliminary data.</text>
</comment>
<organism evidence="1 2">
    <name type="scientific">Hallella colorans</name>
    <dbReference type="NCBI Taxonomy" id="1703337"/>
    <lineage>
        <taxon>Bacteria</taxon>
        <taxon>Pseudomonadati</taxon>
        <taxon>Bacteroidota</taxon>
        <taxon>Bacteroidia</taxon>
        <taxon>Bacteroidales</taxon>
        <taxon>Prevotellaceae</taxon>
        <taxon>Hallella</taxon>
    </lineage>
</organism>
<dbReference type="Proteomes" id="UP000245870">
    <property type="component" value="Unassembled WGS sequence"/>
</dbReference>
<sequence length="39" mass="4554">MTNGGYNIYPHFVEVERISLATFNFKRAVSFFLCVLLKK</sequence>
<reference evidence="1 2" key="1">
    <citation type="submission" date="2018-05" db="EMBL/GenBank/DDBJ databases">
        <title>Genomic Encyclopedia of Type Strains, Phase IV (KMG-IV): sequencing the most valuable type-strain genomes for metagenomic binning, comparative biology and taxonomic classification.</title>
        <authorList>
            <person name="Goeker M."/>
        </authorList>
    </citation>
    <scope>NUCLEOTIDE SEQUENCE [LARGE SCALE GENOMIC DNA]</scope>
    <source>
        <strain evidence="1 2">DSM 100333</strain>
    </source>
</reference>
<evidence type="ECO:0000313" key="1">
    <source>
        <dbReference type="EMBL" id="PVX59302.1"/>
    </source>
</evidence>
<dbReference type="EMBL" id="QENY01000001">
    <property type="protein sequence ID" value="PVX59302.1"/>
    <property type="molecule type" value="Genomic_DNA"/>
</dbReference>